<reference evidence="1" key="1">
    <citation type="journal article" date="2021" name="New Phytol.">
        <title>Evolutionary innovations through gain and loss of genes in the ectomycorrhizal Boletales.</title>
        <authorList>
            <person name="Wu G."/>
            <person name="Miyauchi S."/>
            <person name="Morin E."/>
            <person name="Kuo A."/>
            <person name="Drula E."/>
            <person name="Varga T."/>
            <person name="Kohler A."/>
            <person name="Feng B."/>
            <person name="Cao Y."/>
            <person name="Lipzen A."/>
            <person name="Daum C."/>
            <person name="Hundley H."/>
            <person name="Pangilinan J."/>
            <person name="Johnson J."/>
            <person name="Barry K."/>
            <person name="LaButti K."/>
            <person name="Ng V."/>
            <person name="Ahrendt S."/>
            <person name="Min B."/>
            <person name="Choi I.G."/>
            <person name="Park H."/>
            <person name="Plett J.M."/>
            <person name="Magnuson J."/>
            <person name="Spatafora J.W."/>
            <person name="Nagy L.G."/>
            <person name="Henrissat B."/>
            <person name="Grigoriev I.V."/>
            <person name="Yang Z.L."/>
            <person name="Xu J."/>
            <person name="Martin F.M."/>
        </authorList>
    </citation>
    <scope>NUCLEOTIDE SEQUENCE</scope>
    <source>
        <strain evidence="1">KUC20120723A-06</strain>
    </source>
</reference>
<protein>
    <submittedName>
        <fullName evidence="1">Uncharacterized protein</fullName>
    </submittedName>
</protein>
<name>A0ACB8BK42_9AGAM</name>
<sequence length="374" mass="41416">MIIDSDAPKKKKEQRDEHVKLKHERKKGKGKSRATDADSEFRVVGASLVVSIAPVFANNLRGGAEEMLDSMVMRYIPAFRGVMLAHSNLHFLNKTATINADCPFSVCTVGFNATVWSPHVSMKLGEVNLCSPDHVSLLVHRTFNVSIPKHHLPDDQWEFEYGPAENDPTFGAGAHHDLDTAESANTEHNQTKGDAENAGHDPIQSSAEDNEHGDEGSGRWVHKLTGTKLGGQDGYLEFIVIGLTVANEMLSLQGSIQPDPFSPKHVPRAMVAARSPEPPAQTPTRDLPELGHEDDEDGEEDEDIDTFAQLAQLADQEEQKAKKQKKAEAEEAEREKREKKEKKRKRKEARAEEAEREKGEGEGEKKAKRKKTAG</sequence>
<comment type="caution">
    <text evidence="1">The sequence shown here is derived from an EMBL/GenBank/DDBJ whole genome shotgun (WGS) entry which is preliminary data.</text>
</comment>
<evidence type="ECO:0000313" key="1">
    <source>
        <dbReference type="EMBL" id="KAH7925959.1"/>
    </source>
</evidence>
<accession>A0ACB8BK42</accession>
<keyword evidence="2" id="KW-1185">Reference proteome</keyword>
<dbReference type="EMBL" id="MU266392">
    <property type="protein sequence ID" value="KAH7925959.1"/>
    <property type="molecule type" value="Genomic_DNA"/>
</dbReference>
<dbReference type="Proteomes" id="UP000790709">
    <property type="component" value="Unassembled WGS sequence"/>
</dbReference>
<evidence type="ECO:0000313" key="2">
    <source>
        <dbReference type="Proteomes" id="UP000790709"/>
    </source>
</evidence>
<organism evidence="1 2">
    <name type="scientific">Leucogyrophana mollusca</name>
    <dbReference type="NCBI Taxonomy" id="85980"/>
    <lineage>
        <taxon>Eukaryota</taxon>
        <taxon>Fungi</taxon>
        <taxon>Dikarya</taxon>
        <taxon>Basidiomycota</taxon>
        <taxon>Agaricomycotina</taxon>
        <taxon>Agaricomycetes</taxon>
        <taxon>Agaricomycetidae</taxon>
        <taxon>Boletales</taxon>
        <taxon>Boletales incertae sedis</taxon>
        <taxon>Leucogyrophana</taxon>
    </lineage>
</organism>
<proteinExistence type="predicted"/>
<gene>
    <name evidence="1" type="ORF">BV22DRAFT_1010160</name>
</gene>